<dbReference type="Proteomes" id="UP000811545">
    <property type="component" value="Unassembled WGS sequence"/>
</dbReference>
<dbReference type="AlphaFoldDB" id="A0A9E2BHW5"/>
<comment type="caution">
    <text evidence="1">The sequence shown here is derived from an EMBL/GenBank/DDBJ whole genome shotgun (WGS) entry which is preliminary data.</text>
</comment>
<name>A0A9E2BHW5_PSYF1</name>
<gene>
    <name evidence="1" type="ORF">DDT42_01225</name>
</gene>
<evidence type="ECO:0000313" key="1">
    <source>
        <dbReference type="EMBL" id="MBT9145354.1"/>
    </source>
</evidence>
<dbReference type="EMBL" id="QLTW01000080">
    <property type="protein sequence ID" value="MBT9145354.1"/>
    <property type="molecule type" value="Genomic_DNA"/>
</dbReference>
<protein>
    <submittedName>
        <fullName evidence="1">Uncharacterized protein</fullName>
    </submittedName>
</protein>
<accession>A0A9E2BHW5</accession>
<organism evidence="1 2">
    <name type="scientific">Psychracetigena formicireducens</name>
    <dbReference type="NCBI Taxonomy" id="2986056"/>
    <lineage>
        <taxon>Bacteria</taxon>
        <taxon>Bacillati</taxon>
        <taxon>Candidatus Lithacetigenota</taxon>
        <taxon>Candidatus Psychracetigena</taxon>
    </lineage>
</organism>
<proteinExistence type="predicted"/>
<sequence length="230" mass="26503">MIVTNYETETFSPIFYSSVEGSYISTGDIISSTALTFAIAYQFDYLKERYILKGNDAITHNYEILSGIPIFVTDATPKLVNHTGIEFRSLGLMSERSMVTRDITEKIMGKGPGYKQQRQYSGIDFGSKHEVSIISDKNLPDEFLLNIGIRRSGEVRFRKTMKDPEEVTLNYYLLEEIYNYDKDTLFEIAKSSSGIEMFSDFRLKHIVGVPYNIFEEKVVKFWVDKWASHL</sequence>
<dbReference type="Pfam" id="PF26241">
    <property type="entry name" value="Cas_Csc1"/>
    <property type="match status" value="1"/>
</dbReference>
<dbReference type="InterPro" id="IPR017576">
    <property type="entry name" value="CRISPR-assoc_prot_Csc1"/>
</dbReference>
<evidence type="ECO:0000313" key="2">
    <source>
        <dbReference type="Proteomes" id="UP000811545"/>
    </source>
</evidence>
<reference evidence="1 2" key="1">
    <citation type="journal article" date="2021" name="bioRxiv">
        <title>Unique metabolic strategies in Hadean analogues reveal hints for primordial physiology.</title>
        <authorList>
            <person name="Nobu M.K."/>
            <person name="Nakai R."/>
            <person name="Tamazawa S."/>
            <person name="Mori H."/>
            <person name="Toyoda A."/>
            <person name="Ijiri A."/>
            <person name="Suzuki S."/>
            <person name="Kurokawa K."/>
            <person name="Kamagata Y."/>
            <person name="Tamaki H."/>
        </authorList>
    </citation>
    <scope>NUCLEOTIDE SEQUENCE [LARGE SCALE GENOMIC DNA]</scope>
    <source>
        <strain evidence="1">BS525</strain>
    </source>
</reference>